<dbReference type="PANTHER" id="PTHR13710:SF105">
    <property type="entry name" value="ATP-DEPENDENT DNA HELICASE Q1"/>
    <property type="match status" value="1"/>
</dbReference>
<comment type="similarity">
    <text evidence="1">Belongs to the helicase family. RecQ subfamily.</text>
</comment>
<evidence type="ECO:0000259" key="6">
    <source>
        <dbReference type="PROSITE" id="PS51192"/>
    </source>
</evidence>
<dbReference type="PANTHER" id="PTHR13710">
    <property type="entry name" value="DNA HELICASE RECQ FAMILY MEMBER"/>
    <property type="match status" value="1"/>
</dbReference>
<keyword evidence="7" id="KW-0378">Hydrolase</keyword>
<evidence type="ECO:0000256" key="5">
    <source>
        <dbReference type="ARBA" id="ARBA00034808"/>
    </source>
</evidence>
<dbReference type="InterPro" id="IPR011545">
    <property type="entry name" value="DEAD/DEAH_box_helicase_dom"/>
</dbReference>
<dbReference type="SUPFAM" id="SSF52540">
    <property type="entry name" value="P-loop containing nucleoside triphosphate hydrolases"/>
    <property type="match status" value="1"/>
</dbReference>
<dbReference type="InterPro" id="IPR014001">
    <property type="entry name" value="Helicase_ATP-bd"/>
</dbReference>
<evidence type="ECO:0000313" key="8">
    <source>
        <dbReference type="Proteomes" id="UP000715095"/>
    </source>
</evidence>
<dbReference type="GO" id="GO:0004386">
    <property type="term" value="F:helicase activity"/>
    <property type="evidence" value="ECO:0007669"/>
    <property type="project" value="UniProtKB-KW"/>
</dbReference>
<comment type="catalytic activity">
    <reaction evidence="4">
        <text>Couples ATP hydrolysis with the unwinding of duplex DNA by translocating in the 3'-5' direction.</text>
        <dbReference type="EC" id="5.6.2.4"/>
    </reaction>
</comment>
<organism evidence="7 8">
    <name type="scientific">Sutterella massiliensis</name>
    <dbReference type="NCBI Taxonomy" id="1816689"/>
    <lineage>
        <taxon>Bacteria</taxon>
        <taxon>Pseudomonadati</taxon>
        <taxon>Pseudomonadota</taxon>
        <taxon>Betaproteobacteria</taxon>
        <taxon>Burkholderiales</taxon>
        <taxon>Sutterellaceae</taxon>
        <taxon>Sutterella</taxon>
    </lineage>
</organism>
<protein>
    <recommendedName>
        <fullName evidence="5">DNA 3'-5' helicase</fullName>
        <ecNumber evidence="5">5.6.2.4</ecNumber>
    </recommendedName>
</protein>
<keyword evidence="7" id="KW-0547">Nucleotide-binding</keyword>
<dbReference type="EC" id="5.6.2.4" evidence="5"/>
<gene>
    <name evidence="7" type="ORF">H6A60_11665</name>
</gene>
<evidence type="ECO:0000256" key="1">
    <source>
        <dbReference type="ARBA" id="ARBA00005446"/>
    </source>
</evidence>
<name>A0ABS2DUS8_9BURK</name>
<dbReference type="InterPro" id="IPR027417">
    <property type="entry name" value="P-loop_NTPase"/>
</dbReference>
<keyword evidence="2" id="KW-0238">DNA-binding</keyword>
<feature type="non-terminal residue" evidence="7">
    <location>
        <position position="137"/>
    </location>
</feature>
<dbReference type="Proteomes" id="UP000715095">
    <property type="component" value="Unassembled WGS sequence"/>
</dbReference>
<reference evidence="7 8" key="1">
    <citation type="journal article" date="2021" name="Sci. Rep.">
        <title>The distribution of antibiotic resistance genes in chicken gut microbiota commensals.</title>
        <authorList>
            <person name="Juricova H."/>
            <person name="Matiasovicova J."/>
            <person name="Kubasova T."/>
            <person name="Cejkova D."/>
            <person name="Rychlik I."/>
        </authorList>
    </citation>
    <scope>NUCLEOTIDE SEQUENCE [LARGE SCALE GENOMIC DNA]</scope>
    <source>
        <strain evidence="7 8">An829</strain>
    </source>
</reference>
<evidence type="ECO:0000256" key="4">
    <source>
        <dbReference type="ARBA" id="ARBA00034617"/>
    </source>
</evidence>
<dbReference type="PROSITE" id="PS51192">
    <property type="entry name" value="HELICASE_ATP_BIND_1"/>
    <property type="match status" value="1"/>
</dbReference>
<keyword evidence="7" id="KW-0347">Helicase</keyword>
<comment type="caution">
    <text evidence="7">The sequence shown here is derived from an EMBL/GenBank/DDBJ whole genome shotgun (WGS) entry which is preliminary data.</text>
</comment>
<dbReference type="Gene3D" id="3.40.50.300">
    <property type="entry name" value="P-loop containing nucleotide triphosphate hydrolases"/>
    <property type="match status" value="1"/>
</dbReference>
<accession>A0ABS2DUS8</accession>
<evidence type="ECO:0000256" key="3">
    <source>
        <dbReference type="ARBA" id="ARBA00023235"/>
    </source>
</evidence>
<dbReference type="Pfam" id="PF00270">
    <property type="entry name" value="DEAD"/>
    <property type="match status" value="1"/>
</dbReference>
<keyword evidence="7" id="KW-0067">ATP-binding</keyword>
<evidence type="ECO:0000256" key="2">
    <source>
        <dbReference type="ARBA" id="ARBA00023125"/>
    </source>
</evidence>
<proteinExistence type="inferred from homology"/>
<evidence type="ECO:0000313" key="7">
    <source>
        <dbReference type="EMBL" id="MBM6705121.1"/>
    </source>
</evidence>
<feature type="domain" description="Helicase ATP-binding" evidence="6">
    <location>
        <begin position="27"/>
        <end position="137"/>
    </location>
</feature>
<sequence>MQVLSFLRKALDNDKAFFREGQWEAIDNIVNKGKKVLCVQRTGWGKSIVYFIATKIFRERGSGPIIVISPLLSLMRNQIQAARNLSLNAFSLNSSNQDQWKLIKIKLSSNAVDILFISPERLADDKFIQNDLSLIHI</sequence>
<keyword evidence="3" id="KW-0413">Isomerase</keyword>
<keyword evidence="8" id="KW-1185">Reference proteome</keyword>
<dbReference type="EMBL" id="JACJJC010000129">
    <property type="protein sequence ID" value="MBM6705121.1"/>
    <property type="molecule type" value="Genomic_DNA"/>
</dbReference>